<comment type="caution">
    <text evidence="2">The sequence shown here is derived from an EMBL/GenBank/DDBJ whole genome shotgun (WGS) entry which is preliminary data.</text>
</comment>
<organism evidence="2 3">
    <name type="scientific">Acrocarpospora phusangensis</name>
    <dbReference type="NCBI Taxonomy" id="1070424"/>
    <lineage>
        <taxon>Bacteria</taxon>
        <taxon>Bacillati</taxon>
        <taxon>Actinomycetota</taxon>
        <taxon>Actinomycetes</taxon>
        <taxon>Streptosporangiales</taxon>
        <taxon>Streptosporangiaceae</taxon>
        <taxon>Acrocarpospora</taxon>
    </lineage>
</organism>
<sequence length="461" mass="50088">MHLLFGEREGRERASIGGLPPGVVAVTVPVRRNGQGHLPRNKRGQPNIEIVDLVAEGPTSAYRPPETLDSRELIFALEAGRRDWATVVGYFGADRVSQKAIDLVVAGGVILRCAVDDDLDLAQPLSWRRSHSWSLMHVDVLHDLRGRPDPDALRGELIRKMMDVSELDGERTLLEAVASRSPLRVPNGSATRAGAWSVYEHALRAAIVWFPHNADGGDKLTANDLAGRAFLDSKAWTPEREAAFSNLIGQGFDQAVDKADTDLRLRGPLTWTLGSVAADANVARPWIALPARGIRAAGNVSCSAVGVLIVENADTFEKVCKIPGVPERWLCVWGEGYSSDGMVHLLRDLDLPVAAWCDLDAHGIQIIHVLEGKLGRLVHSLGMDLELWEKTPHRKNQKAKTVDGDKKLAAKLALKGPVSLRPLAKEIAKYGGSCEQQPIQEGVLPLLPRLLENVIAGAGRA</sequence>
<evidence type="ECO:0000259" key="1">
    <source>
        <dbReference type="Pfam" id="PF09983"/>
    </source>
</evidence>
<accession>A0A919QDJ6</accession>
<dbReference type="GO" id="GO:0005694">
    <property type="term" value="C:chromosome"/>
    <property type="evidence" value="ECO:0007669"/>
    <property type="project" value="InterPro"/>
</dbReference>
<dbReference type="InterPro" id="IPR036078">
    <property type="entry name" value="Spo11/TopoVI_A_sf"/>
</dbReference>
<keyword evidence="3" id="KW-1185">Reference proteome</keyword>
<protein>
    <recommendedName>
        <fullName evidence="1">Wadjet protein JetD C-terminal domain-containing protein</fullName>
    </recommendedName>
</protein>
<reference evidence="2" key="1">
    <citation type="submission" date="2021-01" db="EMBL/GenBank/DDBJ databases">
        <title>Whole genome shotgun sequence of Acrocarpospora phusangensis NBRC 108782.</title>
        <authorList>
            <person name="Komaki H."/>
            <person name="Tamura T."/>
        </authorList>
    </citation>
    <scope>NUCLEOTIDE SEQUENCE</scope>
    <source>
        <strain evidence="2">NBRC 108782</strain>
    </source>
</reference>
<dbReference type="Proteomes" id="UP000640052">
    <property type="component" value="Unassembled WGS sequence"/>
</dbReference>
<dbReference type="InterPro" id="IPR024534">
    <property type="entry name" value="JetD_C"/>
</dbReference>
<dbReference type="RefSeq" id="WP_204041365.1">
    <property type="nucleotide sequence ID" value="NZ_BOOA01000020.1"/>
</dbReference>
<dbReference type="AlphaFoldDB" id="A0A919QDJ6"/>
<gene>
    <name evidence="2" type="ORF">Aph01nite_29200</name>
</gene>
<evidence type="ECO:0000313" key="2">
    <source>
        <dbReference type="EMBL" id="GIH24610.1"/>
    </source>
</evidence>
<evidence type="ECO:0000313" key="3">
    <source>
        <dbReference type="Proteomes" id="UP000640052"/>
    </source>
</evidence>
<dbReference type="Gene3D" id="3.40.1360.10">
    <property type="match status" value="1"/>
</dbReference>
<feature type="domain" description="Wadjet protein JetD C-terminal" evidence="1">
    <location>
        <begin position="301"/>
        <end position="399"/>
    </location>
</feature>
<proteinExistence type="predicted"/>
<dbReference type="EMBL" id="BOOA01000020">
    <property type="protein sequence ID" value="GIH24610.1"/>
    <property type="molecule type" value="Genomic_DNA"/>
</dbReference>
<dbReference type="SUPFAM" id="SSF56726">
    <property type="entry name" value="DNA topoisomerase IV, alpha subunit"/>
    <property type="match status" value="1"/>
</dbReference>
<name>A0A919QDJ6_9ACTN</name>
<dbReference type="Pfam" id="PF09983">
    <property type="entry name" value="JetD_C"/>
    <property type="match status" value="1"/>
</dbReference>
<dbReference type="GO" id="GO:0003677">
    <property type="term" value="F:DNA binding"/>
    <property type="evidence" value="ECO:0007669"/>
    <property type="project" value="InterPro"/>
</dbReference>